<dbReference type="InterPro" id="IPR002504">
    <property type="entry name" value="NADK"/>
</dbReference>
<dbReference type="Gene3D" id="2.60.200.30">
    <property type="entry name" value="Probable inorganic polyphosphate/atp-NAD kinase, domain 2"/>
    <property type="match status" value="1"/>
</dbReference>
<dbReference type="SUPFAM" id="SSF111331">
    <property type="entry name" value="NAD kinase/diacylglycerol kinase-like"/>
    <property type="match status" value="1"/>
</dbReference>
<proteinExistence type="inferred from homology"/>
<comment type="similarity">
    <text evidence="6">Belongs to the NAD kinase family.</text>
</comment>
<dbReference type="Gene3D" id="3.40.50.10330">
    <property type="entry name" value="Probable inorganic polyphosphate/atp-NAD kinase, domain 1"/>
    <property type="match status" value="1"/>
</dbReference>
<keyword evidence="6" id="KW-0547">Nucleotide-binding</keyword>
<keyword evidence="1 6" id="KW-0808">Transferase</keyword>
<feature type="binding site" evidence="6">
    <location>
        <begin position="72"/>
        <end position="73"/>
    </location>
    <ligand>
        <name>NAD(+)</name>
        <dbReference type="ChEBI" id="CHEBI:57540"/>
    </ligand>
</feature>
<comment type="function">
    <text evidence="6">Involved in the regulation of the intracellular balance of NAD and NADP, and is a key enzyme in the biosynthesis of NADP. Catalyzes specifically the phosphorylation on 2'-hydroxyl of the adenosine moiety of NAD to yield NADP.</text>
</comment>
<evidence type="ECO:0000256" key="1">
    <source>
        <dbReference type="ARBA" id="ARBA00022679"/>
    </source>
</evidence>
<dbReference type="Pfam" id="PF20143">
    <property type="entry name" value="NAD_kinase_C"/>
    <property type="match status" value="1"/>
</dbReference>
<gene>
    <name evidence="6" type="primary">nadK</name>
    <name evidence="7" type="ORF">N4J17_15170</name>
</gene>
<protein>
    <recommendedName>
        <fullName evidence="6">NAD kinase</fullName>
        <ecNumber evidence="6">2.7.1.23</ecNumber>
    </recommendedName>
    <alternativeName>
        <fullName evidence="6">ATP-dependent NAD kinase</fullName>
    </alternativeName>
</protein>
<comment type="subcellular location">
    <subcellularLocation>
        <location evidence="6">Cytoplasm</location>
    </subcellularLocation>
</comment>
<evidence type="ECO:0000256" key="4">
    <source>
        <dbReference type="ARBA" id="ARBA00023027"/>
    </source>
</evidence>
<evidence type="ECO:0000256" key="5">
    <source>
        <dbReference type="ARBA" id="ARBA00047925"/>
    </source>
</evidence>
<keyword evidence="6" id="KW-0067">ATP-binding</keyword>
<dbReference type="RefSeq" id="WP_198323980.1">
    <property type="nucleotide sequence ID" value="NZ_CP104311.1"/>
</dbReference>
<dbReference type="Proteomes" id="UP001359308">
    <property type="component" value="Chromosome"/>
</dbReference>
<feature type="binding site" evidence="6">
    <location>
        <begin position="187"/>
        <end position="192"/>
    </location>
    <ligand>
        <name>NAD(+)</name>
        <dbReference type="ChEBI" id="CHEBI:57540"/>
    </ligand>
</feature>
<keyword evidence="8" id="KW-1185">Reference proteome</keyword>
<evidence type="ECO:0000256" key="6">
    <source>
        <dbReference type="HAMAP-Rule" id="MF_00361"/>
    </source>
</evidence>
<comment type="catalytic activity">
    <reaction evidence="5 6">
        <text>NAD(+) + ATP = ADP + NADP(+) + H(+)</text>
        <dbReference type="Rhea" id="RHEA:18629"/>
        <dbReference type="ChEBI" id="CHEBI:15378"/>
        <dbReference type="ChEBI" id="CHEBI:30616"/>
        <dbReference type="ChEBI" id="CHEBI:57540"/>
        <dbReference type="ChEBI" id="CHEBI:58349"/>
        <dbReference type="ChEBI" id="CHEBI:456216"/>
        <dbReference type="EC" id="2.7.1.23"/>
    </reaction>
</comment>
<dbReference type="GO" id="GO:0003951">
    <property type="term" value="F:NAD+ kinase activity"/>
    <property type="evidence" value="ECO:0007669"/>
    <property type="project" value="UniProtKB-EC"/>
</dbReference>
<dbReference type="InterPro" id="IPR016064">
    <property type="entry name" value="NAD/diacylglycerol_kinase_sf"/>
</dbReference>
<keyword evidence="2 6" id="KW-0418">Kinase</keyword>
<sequence>MLSQFRTIALIGKPDAPRIADTLAAIHAYLLTSGLEILVERGCATLFTHSARTCTMPELAQQADIAVVVGGDGTLLGAARSLYAHGVPLIGINLGRLGFLVDISPSEAVDKLHAILTGAYRAEERHPLVARLIRNEETIAQGSAINEVVVHSGSATSMIELETTIDGVFLNSQRSDGLIVSTPTGSTAYALSAGGPILYPTLNALVLAPINPHTLSNRPIVISGDSLVAIAFRPNKEFRAQVSCDNVPFPEVGIEDRIEIRKAERPFRILHPTDYDFFQILRLKLNWSNR</sequence>
<keyword evidence="6" id="KW-0963">Cytoplasm</keyword>
<feature type="binding site" evidence="6">
    <location>
        <position position="176"/>
    </location>
    <ligand>
        <name>NAD(+)</name>
        <dbReference type="ChEBI" id="CHEBI:57540"/>
    </ligand>
</feature>
<organism evidence="7 8">
    <name type="scientific">Methylococcus capsulatus</name>
    <dbReference type="NCBI Taxonomy" id="414"/>
    <lineage>
        <taxon>Bacteria</taxon>
        <taxon>Pseudomonadati</taxon>
        <taxon>Pseudomonadota</taxon>
        <taxon>Gammaproteobacteria</taxon>
        <taxon>Methylococcales</taxon>
        <taxon>Methylococcaceae</taxon>
        <taxon>Methylococcus</taxon>
    </lineage>
</organism>
<evidence type="ECO:0000313" key="8">
    <source>
        <dbReference type="Proteomes" id="UP001359308"/>
    </source>
</evidence>
<dbReference type="EMBL" id="CP104311">
    <property type="protein sequence ID" value="WWF01788.1"/>
    <property type="molecule type" value="Genomic_DNA"/>
</dbReference>
<reference evidence="7 8" key="1">
    <citation type="submission" date="2022-09" db="EMBL/GenBank/DDBJ databases">
        <authorList>
            <person name="Giprobiosintez L."/>
        </authorList>
    </citation>
    <scope>NUCLEOTIDE SEQUENCE [LARGE SCALE GENOMIC DNA]</scope>
    <source>
        <strain evidence="8">VKPM-B-12549 (GBS-15)</strain>
    </source>
</reference>
<feature type="binding site" evidence="6">
    <location>
        <position position="174"/>
    </location>
    <ligand>
        <name>NAD(+)</name>
        <dbReference type="ChEBI" id="CHEBI:57540"/>
    </ligand>
</feature>
<evidence type="ECO:0000313" key="7">
    <source>
        <dbReference type="EMBL" id="WWF01788.1"/>
    </source>
</evidence>
<keyword evidence="4 6" id="KW-0520">NAD</keyword>
<evidence type="ECO:0000256" key="3">
    <source>
        <dbReference type="ARBA" id="ARBA00022857"/>
    </source>
</evidence>
<feature type="binding site" evidence="6">
    <location>
        <begin position="146"/>
        <end position="147"/>
    </location>
    <ligand>
        <name>NAD(+)</name>
        <dbReference type="ChEBI" id="CHEBI:57540"/>
    </ligand>
</feature>
<evidence type="ECO:0000256" key="2">
    <source>
        <dbReference type="ARBA" id="ARBA00022777"/>
    </source>
</evidence>
<accession>A0ABZ2F6A7</accession>
<dbReference type="Pfam" id="PF01513">
    <property type="entry name" value="NAD_kinase"/>
    <property type="match status" value="1"/>
</dbReference>
<dbReference type="HAMAP" id="MF_00361">
    <property type="entry name" value="NAD_kinase"/>
    <property type="match status" value="1"/>
</dbReference>
<keyword evidence="3 6" id="KW-0521">NADP</keyword>
<dbReference type="InterPro" id="IPR017437">
    <property type="entry name" value="ATP-NAD_kinase_PpnK-typ_C"/>
</dbReference>
<dbReference type="EC" id="2.7.1.23" evidence="6"/>
<dbReference type="NCBIfam" id="NF002306">
    <property type="entry name" value="PRK01231.1"/>
    <property type="match status" value="1"/>
</dbReference>
<comment type="cofactor">
    <cofactor evidence="6">
        <name>a divalent metal cation</name>
        <dbReference type="ChEBI" id="CHEBI:60240"/>
    </cofactor>
</comment>
<dbReference type="InterPro" id="IPR017438">
    <property type="entry name" value="ATP-NAD_kinase_N"/>
</dbReference>
<feature type="active site" description="Proton acceptor" evidence="6">
    <location>
        <position position="72"/>
    </location>
</feature>
<comment type="caution">
    <text evidence="6">Lacks conserved residue(s) required for the propagation of feature annotation.</text>
</comment>
<name>A0ABZ2F6A7_METCP</name>
<dbReference type="PANTHER" id="PTHR20275:SF0">
    <property type="entry name" value="NAD KINASE"/>
    <property type="match status" value="1"/>
</dbReference>
<dbReference type="PANTHER" id="PTHR20275">
    <property type="entry name" value="NAD KINASE"/>
    <property type="match status" value="1"/>
</dbReference>